<protein>
    <submittedName>
        <fullName evidence="3">Uncharacterized protein</fullName>
    </submittedName>
</protein>
<reference evidence="3" key="1">
    <citation type="journal article" date="2015" name="Nature">
        <title>Complex archaea that bridge the gap between prokaryotes and eukaryotes.</title>
        <authorList>
            <person name="Spang A."/>
            <person name="Saw J.H."/>
            <person name="Jorgensen S.L."/>
            <person name="Zaremba-Niedzwiedzka K."/>
            <person name="Martijn J."/>
            <person name="Lind A.E."/>
            <person name="van Eijk R."/>
            <person name="Schleper C."/>
            <person name="Guy L."/>
            <person name="Ettema T.J."/>
        </authorList>
    </citation>
    <scope>NUCLEOTIDE SEQUENCE</scope>
</reference>
<comment type="caution">
    <text evidence="3">The sequence shown here is derived from an EMBL/GenBank/DDBJ whole genome shotgun (WGS) entry which is preliminary data.</text>
</comment>
<keyword evidence="1" id="KW-0175">Coiled coil</keyword>
<dbReference type="EMBL" id="LAZR01023428">
    <property type="protein sequence ID" value="KKL78527.1"/>
    <property type="molecule type" value="Genomic_DNA"/>
</dbReference>
<sequence>MDRARAGPLARIPDSFDHADCIEIRNDELDKISTKQNKEDSTMENMVKVSLDTGLSYDAAPEVASAFNKMKAELESAQTKLDGLIEHDLDGTKVLTSQAMVSALDASNGKCDTLEEKLKKSQGDDFDKAVNAAVKVRVSVMDIARSVLEKDDIEKMDAMSQTDLMKAVILSQTTEDSRKAVGVKLDEGSEDYLKARYDAVAEGVPARDSKIADARSYVNPKPASASDSSDVPDAAKARRDYMQGLRDASKPKSPKKEGS</sequence>
<evidence type="ECO:0000313" key="3">
    <source>
        <dbReference type="EMBL" id="KKL78527.1"/>
    </source>
</evidence>
<evidence type="ECO:0000256" key="2">
    <source>
        <dbReference type="SAM" id="MobiDB-lite"/>
    </source>
</evidence>
<organism evidence="3">
    <name type="scientific">marine sediment metagenome</name>
    <dbReference type="NCBI Taxonomy" id="412755"/>
    <lineage>
        <taxon>unclassified sequences</taxon>
        <taxon>metagenomes</taxon>
        <taxon>ecological metagenomes</taxon>
    </lineage>
</organism>
<feature type="region of interest" description="Disordered" evidence="2">
    <location>
        <begin position="204"/>
        <end position="259"/>
    </location>
</feature>
<evidence type="ECO:0000256" key="1">
    <source>
        <dbReference type="SAM" id="Coils"/>
    </source>
</evidence>
<accession>A0A0F9HTR5</accession>
<name>A0A0F9HTR5_9ZZZZ</name>
<feature type="compositionally biased region" description="Basic and acidic residues" evidence="2">
    <location>
        <begin position="233"/>
        <end position="259"/>
    </location>
</feature>
<proteinExistence type="predicted"/>
<gene>
    <name evidence="3" type="ORF">LCGC14_2023940</name>
</gene>
<feature type="compositionally biased region" description="Basic and acidic residues" evidence="2">
    <location>
        <begin position="204"/>
        <end position="213"/>
    </location>
</feature>
<dbReference type="AlphaFoldDB" id="A0A0F9HTR5"/>
<feature type="coiled-coil region" evidence="1">
    <location>
        <begin position="67"/>
        <end position="124"/>
    </location>
</feature>
<feature type="compositionally biased region" description="Low complexity" evidence="2">
    <location>
        <begin position="220"/>
        <end position="232"/>
    </location>
</feature>